<reference evidence="2" key="2">
    <citation type="submission" date="2025-08" db="UniProtKB">
        <authorList>
            <consortium name="RefSeq"/>
        </authorList>
    </citation>
    <scope>IDENTIFICATION</scope>
    <source>
        <tissue evidence="2">Leaves</tissue>
    </source>
</reference>
<sequence length="122" mass="13929">MAFGARNEQEVRGIVNPRTDKRDYRRIVLHNALEVLLISYPETDKVLLVIQKVLKASRIFLVYAAATVFLVPFLERKGNFLRGIGCGRVNKQNPVSLGERSSLLQACTSTFEKMVWTYKPKM</sequence>
<dbReference type="RefSeq" id="XP_071911234.1">
    <property type="nucleotide sequence ID" value="XM_072055133.1"/>
</dbReference>
<name>A0A6P6VKV1_COFAR</name>
<dbReference type="AlphaFoldDB" id="A0A6P6VKV1"/>
<dbReference type="Proteomes" id="UP001652660">
    <property type="component" value="Chromosome 1e"/>
</dbReference>
<accession>A0A6P6VKV1</accession>
<reference evidence="1" key="1">
    <citation type="journal article" date="2025" name="Foods">
        <title>Unveiling the Microbial Signatures of Arabica Coffee Cherries: Insights into Ripeness Specific Diversity, Functional Traits, and Implications for Quality and Safety.</title>
        <authorList>
            <consortium name="RefSeq"/>
            <person name="Tenea G.N."/>
            <person name="Cifuentes V."/>
            <person name="Reyes P."/>
            <person name="Cevallos-Vallejos M."/>
        </authorList>
    </citation>
    <scope>NUCLEOTIDE SEQUENCE [LARGE SCALE GENOMIC DNA]</scope>
</reference>
<dbReference type="GeneID" id="113702899"/>
<keyword evidence="1" id="KW-1185">Reference proteome</keyword>
<protein>
    <submittedName>
        <fullName evidence="2">Uncharacterized protein isoform X2</fullName>
    </submittedName>
</protein>
<dbReference type="Gene3D" id="3.30.830.10">
    <property type="entry name" value="Metalloenzyme, LuxS/M16 peptidase-like"/>
    <property type="match status" value="1"/>
</dbReference>
<gene>
    <name evidence="2" type="primary">LOC113702899</name>
</gene>
<proteinExistence type="predicted"/>
<evidence type="ECO:0000313" key="2">
    <source>
        <dbReference type="RefSeq" id="XP_071911234.1"/>
    </source>
</evidence>
<evidence type="ECO:0000313" key="1">
    <source>
        <dbReference type="Proteomes" id="UP001652660"/>
    </source>
</evidence>
<organism evidence="1 2">
    <name type="scientific">Coffea arabica</name>
    <name type="common">Arabian coffee</name>
    <dbReference type="NCBI Taxonomy" id="13443"/>
    <lineage>
        <taxon>Eukaryota</taxon>
        <taxon>Viridiplantae</taxon>
        <taxon>Streptophyta</taxon>
        <taxon>Embryophyta</taxon>
        <taxon>Tracheophyta</taxon>
        <taxon>Spermatophyta</taxon>
        <taxon>Magnoliopsida</taxon>
        <taxon>eudicotyledons</taxon>
        <taxon>Gunneridae</taxon>
        <taxon>Pentapetalae</taxon>
        <taxon>asterids</taxon>
        <taxon>lamiids</taxon>
        <taxon>Gentianales</taxon>
        <taxon>Rubiaceae</taxon>
        <taxon>Ixoroideae</taxon>
        <taxon>Gardenieae complex</taxon>
        <taxon>Bertiereae - Coffeeae clade</taxon>
        <taxon>Coffeeae</taxon>
        <taxon>Coffea</taxon>
    </lineage>
</organism>